<reference evidence="14" key="1">
    <citation type="submission" date="2022-12" db="EMBL/GenBank/DDBJ databases">
        <title>Draft genome assemblies for two species of Escallonia (Escalloniales).</title>
        <authorList>
            <person name="Chanderbali A."/>
            <person name="Dervinis C."/>
            <person name="Anghel I."/>
            <person name="Soltis D."/>
            <person name="Soltis P."/>
            <person name="Zapata F."/>
        </authorList>
    </citation>
    <scope>NUCLEOTIDE SEQUENCE</scope>
    <source>
        <strain evidence="14">UCBG92.1500</strain>
        <tissue evidence="14">Leaf</tissue>
    </source>
</reference>
<dbReference type="Gene3D" id="3.10.120.10">
    <property type="entry name" value="Cytochrome b5-like heme/steroid binding domain"/>
    <property type="match status" value="1"/>
</dbReference>
<keyword evidence="3" id="KW-0812">Transmembrane</keyword>
<organism evidence="14 15">
    <name type="scientific">Escallonia rubra</name>
    <dbReference type="NCBI Taxonomy" id="112253"/>
    <lineage>
        <taxon>Eukaryota</taxon>
        <taxon>Viridiplantae</taxon>
        <taxon>Streptophyta</taxon>
        <taxon>Embryophyta</taxon>
        <taxon>Tracheophyta</taxon>
        <taxon>Spermatophyta</taxon>
        <taxon>Magnoliopsida</taxon>
        <taxon>eudicotyledons</taxon>
        <taxon>Gunneridae</taxon>
        <taxon>Pentapetalae</taxon>
        <taxon>asterids</taxon>
        <taxon>campanulids</taxon>
        <taxon>Escalloniales</taxon>
        <taxon>Escalloniaceae</taxon>
        <taxon>Escallonia</taxon>
    </lineage>
</organism>
<comment type="similarity">
    <text evidence="10 11">Belongs to the cytochrome b5 family.</text>
</comment>
<dbReference type="SMART" id="SM01117">
    <property type="entry name" value="Cyt-b5"/>
    <property type="match status" value="1"/>
</dbReference>
<evidence type="ECO:0000256" key="1">
    <source>
        <dbReference type="ARBA" id="ARBA00004131"/>
    </source>
</evidence>
<feature type="domain" description="Cytochrome b5 heme-binding" evidence="13">
    <location>
        <begin position="70"/>
        <end position="146"/>
    </location>
</feature>
<feature type="region of interest" description="Disordered" evidence="12">
    <location>
        <begin position="46"/>
        <end position="68"/>
    </location>
</feature>
<dbReference type="AlphaFoldDB" id="A0AA88SC02"/>
<keyword evidence="7 11" id="KW-0408">Iron</keyword>
<evidence type="ECO:0000259" key="13">
    <source>
        <dbReference type="PROSITE" id="PS50255"/>
    </source>
</evidence>
<dbReference type="PANTHER" id="PTHR19359">
    <property type="entry name" value="CYTOCHROME B5"/>
    <property type="match status" value="1"/>
</dbReference>
<keyword evidence="15" id="KW-1185">Reference proteome</keyword>
<evidence type="ECO:0000256" key="8">
    <source>
        <dbReference type="ARBA" id="ARBA00023136"/>
    </source>
</evidence>
<gene>
    <name evidence="14" type="ORF">RJ640_012458</name>
</gene>
<evidence type="ECO:0000256" key="3">
    <source>
        <dbReference type="ARBA" id="ARBA00022692"/>
    </source>
</evidence>
<name>A0AA88SC02_9ASTE</name>
<accession>A0AA88SC02</accession>
<sequence>MGEADYVLGVKIFRDRSKRLFSLSQQSYLKKVLEWLQMYKSKPMNTHVAKEPAPAQSKPRTPDKSMGSDNKVLTVAEISIHNNSKDCWVIINAKAYDVTNFLADHPGGDEVLLAAAGKDASEEFEDAGHGSAARLMLDEFYAGEMDPSITVTRSKYVPPKQLRENEEKSSGLLAKLLPILVPLAILGLGGAGLHLSSLLPST</sequence>
<evidence type="ECO:0000256" key="5">
    <source>
        <dbReference type="ARBA" id="ARBA00022824"/>
    </source>
</evidence>
<evidence type="ECO:0000256" key="4">
    <source>
        <dbReference type="ARBA" id="ARBA00022723"/>
    </source>
</evidence>
<dbReference type="InterPro" id="IPR036400">
    <property type="entry name" value="Cyt_B5-like_heme/steroid_sf"/>
</dbReference>
<keyword evidence="2 11" id="KW-0349">Heme</keyword>
<protein>
    <recommendedName>
        <fullName evidence="13">Cytochrome b5 heme-binding domain-containing protein</fullName>
    </recommendedName>
</protein>
<dbReference type="PROSITE" id="PS00191">
    <property type="entry name" value="CYTOCHROME_B5_1"/>
    <property type="match status" value="1"/>
</dbReference>
<keyword evidence="6" id="KW-0492">Microsome</keyword>
<dbReference type="Pfam" id="PF00173">
    <property type="entry name" value="Cyt-b5"/>
    <property type="match status" value="1"/>
</dbReference>
<keyword evidence="8" id="KW-0472">Membrane</keyword>
<dbReference type="InterPro" id="IPR001199">
    <property type="entry name" value="Cyt_B5-like_heme/steroid-bd"/>
</dbReference>
<evidence type="ECO:0000256" key="10">
    <source>
        <dbReference type="ARBA" id="ARBA00038168"/>
    </source>
</evidence>
<dbReference type="InterPro" id="IPR050668">
    <property type="entry name" value="Cytochrome_b5"/>
</dbReference>
<evidence type="ECO:0000313" key="15">
    <source>
        <dbReference type="Proteomes" id="UP001187471"/>
    </source>
</evidence>
<dbReference type="FunFam" id="3.10.120.10:FF:000002">
    <property type="entry name" value="Cytochrome b5 type B"/>
    <property type="match status" value="1"/>
</dbReference>
<dbReference type="PANTHER" id="PTHR19359:SF127">
    <property type="entry name" value="CYTOCHROME B5-LIKE HEME_STEROID-BINDING DOMAIN PROTEIN"/>
    <property type="match status" value="1"/>
</dbReference>
<evidence type="ECO:0000256" key="9">
    <source>
        <dbReference type="ARBA" id="ARBA00037877"/>
    </source>
</evidence>
<dbReference type="PROSITE" id="PS50255">
    <property type="entry name" value="CYTOCHROME_B5_2"/>
    <property type="match status" value="1"/>
</dbReference>
<keyword evidence="5" id="KW-0256">Endoplasmic reticulum</keyword>
<dbReference type="InterPro" id="IPR018506">
    <property type="entry name" value="Cyt_B5_heme-BS"/>
</dbReference>
<dbReference type="GO" id="GO:0020037">
    <property type="term" value="F:heme binding"/>
    <property type="evidence" value="ECO:0007669"/>
    <property type="project" value="UniProtKB-UniRule"/>
</dbReference>
<comment type="subcellular location">
    <subcellularLocation>
        <location evidence="1">Endoplasmic reticulum membrane</location>
        <topology evidence="1">Single-pass membrane protein</topology>
        <orientation evidence="1">Cytoplasmic side</orientation>
    </subcellularLocation>
    <subcellularLocation>
        <location evidence="9">Microsome membrane</location>
        <topology evidence="9">Single-pass membrane protein</topology>
        <orientation evidence="9">Cytoplasmic side</orientation>
    </subcellularLocation>
</comment>
<dbReference type="EMBL" id="JAVXUO010001080">
    <property type="protein sequence ID" value="KAK2986200.1"/>
    <property type="molecule type" value="Genomic_DNA"/>
</dbReference>
<dbReference type="SUPFAM" id="SSF55856">
    <property type="entry name" value="Cytochrome b5-like heme/steroid binding domain"/>
    <property type="match status" value="1"/>
</dbReference>
<evidence type="ECO:0000256" key="12">
    <source>
        <dbReference type="SAM" id="MobiDB-lite"/>
    </source>
</evidence>
<evidence type="ECO:0000256" key="11">
    <source>
        <dbReference type="RuleBase" id="RU362121"/>
    </source>
</evidence>
<proteinExistence type="inferred from homology"/>
<evidence type="ECO:0000256" key="7">
    <source>
        <dbReference type="ARBA" id="ARBA00023004"/>
    </source>
</evidence>
<dbReference type="GO" id="GO:0005789">
    <property type="term" value="C:endoplasmic reticulum membrane"/>
    <property type="evidence" value="ECO:0007669"/>
    <property type="project" value="UniProtKB-SubCell"/>
</dbReference>
<dbReference type="Proteomes" id="UP001187471">
    <property type="component" value="Unassembled WGS sequence"/>
</dbReference>
<evidence type="ECO:0000313" key="14">
    <source>
        <dbReference type="EMBL" id="KAK2986200.1"/>
    </source>
</evidence>
<evidence type="ECO:0000256" key="2">
    <source>
        <dbReference type="ARBA" id="ARBA00022617"/>
    </source>
</evidence>
<keyword evidence="4 11" id="KW-0479">Metal-binding</keyword>
<comment type="caution">
    <text evidence="14">The sequence shown here is derived from an EMBL/GenBank/DDBJ whole genome shotgun (WGS) entry which is preliminary data.</text>
</comment>
<dbReference type="GO" id="GO:0046872">
    <property type="term" value="F:metal ion binding"/>
    <property type="evidence" value="ECO:0007669"/>
    <property type="project" value="UniProtKB-UniRule"/>
</dbReference>
<evidence type="ECO:0000256" key="6">
    <source>
        <dbReference type="ARBA" id="ARBA00022848"/>
    </source>
</evidence>
<dbReference type="PRINTS" id="PR00363">
    <property type="entry name" value="CYTOCHROMEB5"/>
</dbReference>